<protein>
    <submittedName>
        <fullName evidence="1">Uncharacterized protein</fullName>
    </submittedName>
</protein>
<evidence type="ECO:0000313" key="1">
    <source>
        <dbReference type="EMBL" id="RCN51623.1"/>
    </source>
</evidence>
<dbReference type="Proteomes" id="UP000252519">
    <property type="component" value="Unassembled WGS sequence"/>
</dbReference>
<comment type="caution">
    <text evidence="1">The sequence shown here is derived from an EMBL/GenBank/DDBJ whole genome shotgun (WGS) entry which is preliminary data.</text>
</comment>
<keyword evidence="2" id="KW-1185">Reference proteome</keyword>
<gene>
    <name evidence="1" type="ORF">ANCCAN_02290</name>
</gene>
<evidence type="ECO:0000313" key="2">
    <source>
        <dbReference type="Proteomes" id="UP000252519"/>
    </source>
</evidence>
<dbReference type="EMBL" id="JOJR01000012">
    <property type="protein sequence ID" value="RCN51623.1"/>
    <property type="molecule type" value="Genomic_DNA"/>
</dbReference>
<name>A0A368H4T9_ANCCA</name>
<accession>A0A368H4T9</accession>
<sequence length="61" mass="6808">MQVEKGSLLNTPNCLIRCQTATLVEFAPNIASASNKLSYVKGKYVKPLFLLRIVRTHGNFI</sequence>
<proteinExistence type="predicted"/>
<dbReference type="AlphaFoldDB" id="A0A368H4T9"/>
<organism evidence="1 2">
    <name type="scientific">Ancylostoma caninum</name>
    <name type="common">Dog hookworm</name>
    <dbReference type="NCBI Taxonomy" id="29170"/>
    <lineage>
        <taxon>Eukaryota</taxon>
        <taxon>Metazoa</taxon>
        <taxon>Ecdysozoa</taxon>
        <taxon>Nematoda</taxon>
        <taxon>Chromadorea</taxon>
        <taxon>Rhabditida</taxon>
        <taxon>Rhabditina</taxon>
        <taxon>Rhabditomorpha</taxon>
        <taxon>Strongyloidea</taxon>
        <taxon>Ancylostomatidae</taxon>
        <taxon>Ancylostomatinae</taxon>
        <taxon>Ancylostoma</taxon>
    </lineage>
</organism>
<reference evidence="1 2" key="1">
    <citation type="submission" date="2014-10" db="EMBL/GenBank/DDBJ databases">
        <title>Draft genome of the hookworm Ancylostoma caninum.</title>
        <authorList>
            <person name="Mitreva M."/>
        </authorList>
    </citation>
    <scope>NUCLEOTIDE SEQUENCE [LARGE SCALE GENOMIC DNA]</scope>
    <source>
        <strain evidence="1 2">Baltimore</strain>
    </source>
</reference>